<dbReference type="AlphaFoldDB" id="A0A5J4N8T7"/>
<protein>
    <recommendedName>
        <fullName evidence="3">UBA domain-containing protein</fullName>
    </recommendedName>
</protein>
<gene>
    <name evidence="1" type="ORF">DEA37_0008814</name>
</gene>
<dbReference type="Proteomes" id="UP000324629">
    <property type="component" value="Unassembled WGS sequence"/>
</dbReference>
<sequence>MYDQRLLQTNEMHLFKLITPCTKVEITRWNVPENGVPLWDLLIKKLERMLGMPFEKLHLSWFDGRDFCAIHGPVDLHDAMEFMQNHPGNDGCSRIFVSRDETAHSLIFSSALNEGSSFDNDQHIPLRIASPSSDFDYRSSVRAATSPRILRRSEPTDVIPPSILRRPVMHYHNMERTNSAPTWSSIKTEPLHSSAQVETTPIDLDENDESVNQAVTTLQTMGFNQEPQLLRKLILQYKGDINKIIDTLEHTP</sequence>
<dbReference type="InterPro" id="IPR009060">
    <property type="entry name" value="UBA-like_sf"/>
</dbReference>
<evidence type="ECO:0000313" key="2">
    <source>
        <dbReference type="Proteomes" id="UP000324629"/>
    </source>
</evidence>
<keyword evidence="2" id="KW-1185">Reference proteome</keyword>
<accession>A0A5J4N8T7</accession>
<dbReference type="Gene3D" id="1.10.8.10">
    <property type="entry name" value="DNA helicase RuvA subunit, C-terminal domain"/>
    <property type="match status" value="1"/>
</dbReference>
<dbReference type="SUPFAM" id="SSF46934">
    <property type="entry name" value="UBA-like"/>
    <property type="match status" value="1"/>
</dbReference>
<evidence type="ECO:0008006" key="3">
    <source>
        <dbReference type="Google" id="ProtNLM"/>
    </source>
</evidence>
<organism evidence="1 2">
    <name type="scientific">Paragonimus westermani</name>
    <dbReference type="NCBI Taxonomy" id="34504"/>
    <lineage>
        <taxon>Eukaryota</taxon>
        <taxon>Metazoa</taxon>
        <taxon>Spiralia</taxon>
        <taxon>Lophotrochozoa</taxon>
        <taxon>Platyhelminthes</taxon>
        <taxon>Trematoda</taxon>
        <taxon>Digenea</taxon>
        <taxon>Plagiorchiida</taxon>
        <taxon>Troglotremata</taxon>
        <taxon>Troglotrematidae</taxon>
        <taxon>Paragonimus</taxon>
    </lineage>
</organism>
<reference evidence="1 2" key="1">
    <citation type="journal article" date="2019" name="Gigascience">
        <title>Whole-genome sequence of the oriental lung fluke Paragonimus westermani.</title>
        <authorList>
            <person name="Oey H."/>
            <person name="Zakrzewski M."/>
            <person name="Narain K."/>
            <person name="Devi K.R."/>
            <person name="Agatsuma T."/>
            <person name="Nawaratna S."/>
            <person name="Gobert G.N."/>
            <person name="Jones M.K."/>
            <person name="Ragan M.A."/>
            <person name="McManus D.P."/>
            <person name="Krause L."/>
        </authorList>
    </citation>
    <scope>NUCLEOTIDE SEQUENCE [LARGE SCALE GENOMIC DNA]</scope>
    <source>
        <strain evidence="1 2">IND2009</strain>
    </source>
</reference>
<evidence type="ECO:0000313" key="1">
    <source>
        <dbReference type="EMBL" id="KAA3671780.1"/>
    </source>
</evidence>
<name>A0A5J4N8T7_9TREM</name>
<comment type="caution">
    <text evidence="1">The sequence shown here is derived from an EMBL/GenBank/DDBJ whole genome shotgun (WGS) entry which is preliminary data.</text>
</comment>
<dbReference type="EMBL" id="QNGE01005829">
    <property type="protein sequence ID" value="KAA3671780.1"/>
    <property type="molecule type" value="Genomic_DNA"/>
</dbReference>
<proteinExistence type="predicted"/>